<keyword evidence="2" id="KW-0687">Ribonucleoprotein</keyword>
<feature type="compositionally biased region" description="Basic and acidic residues" evidence="1">
    <location>
        <begin position="192"/>
        <end position="205"/>
    </location>
</feature>
<keyword evidence="3" id="KW-1185">Reference proteome</keyword>
<evidence type="ECO:0000256" key="1">
    <source>
        <dbReference type="SAM" id="MobiDB-lite"/>
    </source>
</evidence>
<evidence type="ECO:0000313" key="2">
    <source>
        <dbReference type="EMBL" id="GER48530.1"/>
    </source>
</evidence>
<name>A0A5A7QTJ3_STRAF</name>
<proteinExistence type="predicted"/>
<comment type="caution">
    <text evidence="2">The sequence shown here is derived from an EMBL/GenBank/DDBJ whole genome shotgun (WGS) entry which is preliminary data.</text>
</comment>
<keyword evidence="2" id="KW-0689">Ribosomal protein</keyword>
<dbReference type="EMBL" id="BKCP01008292">
    <property type="protein sequence ID" value="GER48530.1"/>
    <property type="molecule type" value="Genomic_DNA"/>
</dbReference>
<dbReference type="OrthoDB" id="10639784at2759"/>
<sequence length="252" mass="27492">MIILTGELSLAVSIFFSPYHAKLQALKQKVHDTLNCDSRASVICLNPVGKTTTGMPTRLPTQTSSQSVAFPTKASTLKLSLTSQKRITREGNSFKCSTYLDIIYSRHNTGPPEFKRPLVLGFVIVIQAQSLPLVKVGQHVNIHGEVENSLSRLNSAIGPCFIYYQLHLLPSRHPQGTPRLASSHQRRTGQKTIEKNDTKLSDKLKTPVRPTVPKVGLNAVEPHRAAGYVIDPAVSEPIAKGTKPAKIGCAVN</sequence>
<organism evidence="2 3">
    <name type="scientific">Striga asiatica</name>
    <name type="common">Asiatic witchweed</name>
    <name type="synonym">Buchnera asiatica</name>
    <dbReference type="NCBI Taxonomy" id="4170"/>
    <lineage>
        <taxon>Eukaryota</taxon>
        <taxon>Viridiplantae</taxon>
        <taxon>Streptophyta</taxon>
        <taxon>Embryophyta</taxon>
        <taxon>Tracheophyta</taxon>
        <taxon>Spermatophyta</taxon>
        <taxon>Magnoliopsida</taxon>
        <taxon>eudicotyledons</taxon>
        <taxon>Gunneridae</taxon>
        <taxon>Pentapetalae</taxon>
        <taxon>asterids</taxon>
        <taxon>lamiids</taxon>
        <taxon>Lamiales</taxon>
        <taxon>Orobanchaceae</taxon>
        <taxon>Buchnereae</taxon>
        <taxon>Striga</taxon>
    </lineage>
</organism>
<evidence type="ECO:0000313" key="3">
    <source>
        <dbReference type="Proteomes" id="UP000325081"/>
    </source>
</evidence>
<accession>A0A5A7QTJ3</accession>
<gene>
    <name evidence="2" type="ORF">STAS_25700</name>
</gene>
<reference evidence="3" key="1">
    <citation type="journal article" date="2019" name="Curr. Biol.">
        <title>Genome Sequence of Striga asiatica Provides Insight into the Evolution of Plant Parasitism.</title>
        <authorList>
            <person name="Yoshida S."/>
            <person name="Kim S."/>
            <person name="Wafula E.K."/>
            <person name="Tanskanen J."/>
            <person name="Kim Y.M."/>
            <person name="Honaas L."/>
            <person name="Yang Z."/>
            <person name="Spallek T."/>
            <person name="Conn C.E."/>
            <person name="Ichihashi Y."/>
            <person name="Cheong K."/>
            <person name="Cui S."/>
            <person name="Der J.P."/>
            <person name="Gundlach H."/>
            <person name="Jiao Y."/>
            <person name="Hori C."/>
            <person name="Ishida J.K."/>
            <person name="Kasahara H."/>
            <person name="Kiba T."/>
            <person name="Kim M.S."/>
            <person name="Koo N."/>
            <person name="Laohavisit A."/>
            <person name="Lee Y.H."/>
            <person name="Lumba S."/>
            <person name="McCourt P."/>
            <person name="Mortimer J.C."/>
            <person name="Mutuku J.M."/>
            <person name="Nomura T."/>
            <person name="Sasaki-Sekimoto Y."/>
            <person name="Seto Y."/>
            <person name="Wang Y."/>
            <person name="Wakatake T."/>
            <person name="Sakakibara H."/>
            <person name="Demura T."/>
            <person name="Yamaguchi S."/>
            <person name="Yoneyama K."/>
            <person name="Manabe R.I."/>
            <person name="Nelson D.C."/>
            <person name="Schulman A.H."/>
            <person name="Timko M.P."/>
            <person name="dePamphilis C.W."/>
            <person name="Choi D."/>
            <person name="Shirasu K."/>
        </authorList>
    </citation>
    <scope>NUCLEOTIDE SEQUENCE [LARGE SCALE GENOMIC DNA]</scope>
    <source>
        <strain evidence="3">cv. UVA1</strain>
    </source>
</reference>
<dbReference type="AlphaFoldDB" id="A0A5A7QTJ3"/>
<dbReference type="Proteomes" id="UP000325081">
    <property type="component" value="Unassembled WGS sequence"/>
</dbReference>
<protein>
    <submittedName>
        <fullName evidence="2">50S ribosomal protein L6</fullName>
    </submittedName>
</protein>
<dbReference type="GO" id="GO:0005840">
    <property type="term" value="C:ribosome"/>
    <property type="evidence" value="ECO:0007669"/>
    <property type="project" value="UniProtKB-KW"/>
</dbReference>
<feature type="region of interest" description="Disordered" evidence="1">
    <location>
        <begin position="174"/>
        <end position="208"/>
    </location>
</feature>